<reference evidence="2 3" key="1">
    <citation type="submission" date="2024-02" db="EMBL/GenBank/DDBJ databases">
        <title>Genome analysis and characterization of Microbaculum marinisediminis sp. nov., isolated from marine sediment.</title>
        <authorList>
            <person name="Du Z.-J."/>
            <person name="Ye Y.-Q."/>
            <person name="Zhang Z.-R."/>
            <person name="Yuan S.-M."/>
            <person name="Zhang X.-Y."/>
        </authorList>
    </citation>
    <scope>NUCLEOTIDE SEQUENCE [LARGE SCALE GENOMIC DNA]</scope>
    <source>
        <strain evidence="2 3">SDUM1044001</strain>
    </source>
</reference>
<accession>A0AAW9RRQ1</accession>
<feature type="domain" description="Acyclic terpene utilisation N-terminal" evidence="1">
    <location>
        <begin position="4"/>
        <end position="449"/>
    </location>
</feature>
<dbReference type="RefSeq" id="WP_340329315.1">
    <property type="nucleotide sequence ID" value="NZ_JAZHOF010000003.1"/>
</dbReference>
<name>A0AAW9RRQ1_9HYPH</name>
<organism evidence="2 3">
    <name type="scientific">Microbaculum marinum</name>
    <dbReference type="NCBI Taxonomy" id="1764581"/>
    <lineage>
        <taxon>Bacteria</taxon>
        <taxon>Pseudomonadati</taxon>
        <taxon>Pseudomonadota</taxon>
        <taxon>Alphaproteobacteria</taxon>
        <taxon>Hyphomicrobiales</taxon>
        <taxon>Tepidamorphaceae</taxon>
        <taxon>Microbaculum</taxon>
    </lineage>
</organism>
<dbReference type="AlphaFoldDB" id="A0AAW9RRQ1"/>
<evidence type="ECO:0000313" key="2">
    <source>
        <dbReference type="EMBL" id="MEJ8571618.1"/>
    </source>
</evidence>
<dbReference type="PANTHER" id="PTHR47472:SF1">
    <property type="entry name" value="DUF1446-DOMAIN-CONTAINING PROTEIN"/>
    <property type="match status" value="1"/>
</dbReference>
<dbReference type="Pfam" id="PF07287">
    <property type="entry name" value="AtuA"/>
    <property type="match status" value="1"/>
</dbReference>
<sequence length="453" mass="47520">MLPVHIGCGAGFAGDRSDVAGPVVDELVGRPGERFLIFETLAERTLALALQGAREQGGEGYSPSLERLVRPVLRKCLDSGIRIVGNFGAADPGAGAKKLKEIAASFGRPDAKVAAVEGDDLTGVLTARQLAEREVGDTLLSDSPAIVSANAYLGARPVAEALDLGADIVITGRVSDPALVLGPLVHCARWRENDWDLLAAGTLAGHLLECGAQVTGGYFADPGYKDVPGLEDVGYPIAEFHEDGSIIVSKPAGTGGRVDRQTVLEQLLYEIHDPAAYLTPDVTLDIRAVRIAELGDDRVSVVGAKGRPRPETLKATVCFEGGVLGEAEISYAGPNARARARLAADVVSRRMRDRAPGLPVRIDMIGVQSVFSGISFDPSPPGPAGDCGDIRLRFATEAPDAATAGLLLDEVEALYCAGPAGGGGVRRRLARRYKSASCLIERGLVAPRAYFVD</sequence>
<dbReference type="Proteomes" id="UP001378188">
    <property type="component" value="Unassembled WGS sequence"/>
</dbReference>
<dbReference type="InterPro" id="IPR010839">
    <property type="entry name" value="AtuA_N"/>
</dbReference>
<keyword evidence="3" id="KW-1185">Reference proteome</keyword>
<comment type="caution">
    <text evidence="2">The sequence shown here is derived from an EMBL/GenBank/DDBJ whole genome shotgun (WGS) entry which is preliminary data.</text>
</comment>
<evidence type="ECO:0000259" key="1">
    <source>
        <dbReference type="Pfam" id="PF07287"/>
    </source>
</evidence>
<protein>
    <submittedName>
        <fullName evidence="2">Acyclic terpene utilization AtuA family protein</fullName>
    </submittedName>
</protein>
<dbReference type="PANTHER" id="PTHR47472">
    <property type="entry name" value="PROPIONYL-COA CARBOXYLASE"/>
    <property type="match status" value="1"/>
</dbReference>
<dbReference type="EMBL" id="JAZHOF010000003">
    <property type="protein sequence ID" value="MEJ8571618.1"/>
    <property type="molecule type" value="Genomic_DNA"/>
</dbReference>
<gene>
    <name evidence="2" type="ORF">V3328_09055</name>
</gene>
<evidence type="ECO:0000313" key="3">
    <source>
        <dbReference type="Proteomes" id="UP001378188"/>
    </source>
</evidence>
<proteinExistence type="predicted"/>